<dbReference type="Pfam" id="PF00069">
    <property type="entry name" value="Pkinase"/>
    <property type="match status" value="1"/>
</dbReference>
<evidence type="ECO:0000313" key="11">
    <source>
        <dbReference type="EMBL" id="KAK9722995.1"/>
    </source>
</evidence>
<dbReference type="EMBL" id="JASJQH010006935">
    <property type="protein sequence ID" value="KAK9722995.1"/>
    <property type="molecule type" value="Genomic_DNA"/>
</dbReference>
<dbReference type="PANTHER" id="PTHR24361:SF433">
    <property type="entry name" value="PROTEIN KINASE DOMAIN-CONTAINING PROTEIN"/>
    <property type="match status" value="1"/>
</dbReference>
<keyword evidence="6 9" id="KW-0067">ATP-binding</keyword>
<evidence type="ECO:0000313" key="12">
    <source>
        <dbReference type="Proteomes" id="UP001479436"/>
    </source>
</evidence>
<dbReference type="SMART" id="SM00220">
    <property type="entry name" value="S_TKc"/>
    <property type="match status" value="1"/>
</dbReference>
<dbReference type="InterPro" id="IPR011989">
    <property type="entry name" value="ARM-like"/>
</dbReference>
<dbReference type="InterPro" id="IPR000719">
    <property type="entry name" value="Prot_kinase_dom"/>
</dbReference>
<sequence length="1070" mass="121438">MTSTLIRDYQLGDRIGKGAFGSVYRGLNLHNGEVVAVKQIKLTNIPNTELDVIMMEIDLLKKLKHQNIVKYGGFIKTEDHLNIILEYCENGSLKTISKRFGKFPENLVAIYVTQVLEGLFYLHEQGVIHRDIKCANILSTKDGKIKLADFGVATIAHRKDSSVVGSPYWMAPEVIELSGATTASDIWSVGCTVVEMLEGDPPYYNLSPMPALFRIVQDEHPPLPEGASSGVKDFLMQCFQKDQNLRVSAKKLLKHPWVQGVLKRSVFSSQISSKFDEDVRSVQLWNAALKETYSSPRVNMNSSERRKKFAATYRSAEDDLNNDVFEGNPNISFKPNAERLFNLTFSPYPSPAPIKAKLASATIEPEENEDIWDDDFIVSDSDLTLSRMKNGGINIDIHEEHYVRVDRVETYIEECDDHSPTHDEDEIIVGKLQTIRLDDTESIGLVPPKDILQQRLQANLLDVDARKSRGISQYMETEEDDYSDLFGKAHIDVEASTFQTLQLNPEYGFKSMLTDECESDSDDPFANMDENFEEMDLEANMVKDKKARICNEITELIRELQSDKSEEEISEICSRMIGILIDHPEMKSKFISYHGIIPIMEILQASTKESIVGKLLQIINQIVYNNQEIQEYLCLVGGIPVVMDFASRKYHRNIRIEAAYFIKQMCHTSTLTLQMFISCRGLKVLVDFLEEGYNVEKELVWIGINGISSIFELNGPTPKNDFCHLFAKSGFLEPLANVLHHTSNDDDPLALKYLTKVVNIFVIFSQADNNIRELMATRHVLKRILNELSSLPPDLFLRMLKCVKNISMNSSTLETLQKVNVIPILTTCLDRSESIYSTETSNQILNVMFNLCHINKNRQEIAAGSGLIPHLQRFVEENSPMRQFALPILCQMAHAGRICRYALQRHNGLQLYISLLLDPYWQVNAMEAILVWVQDEPAAVEAVLLLPDNIRTLTKAFVYAKNSSFTNLLEPLQKLMRLSKPVNRGIAKPNFMGKLLEKLSHPKASVRLNLLRILRSVYDYSLNPKGLVNDYSLLPLVDKLSKEDPAVLVCEIAREMLLQFEEQMMGKIAI</sequence>
<reference evidence="11 12" key="1">
    <citation type="submission" date="2023-04" db="EMBL/GenBank/DDBJ databases">
        <title>Genome of Basidiobolus ranarum AG-B5.</title>
        <authorList>
            <person name="Stajich J.E."/>
            <person name="Carter-House D."/>
            <person name="Gryganskyi A."/>
        </authorList>
    </citation>
    <scope>NUCLEOTIDE SEQUENCE [LARGE SCALE GENOMIC DNA]</scope>
    <source>
        <strain evidence="11 12">AG-B5</strain>
    </source>
</reference>
<comment type="catalytic activity">
    <reaction evidence="8">
        <text>L-seryl-[protein] + ATP = O-phospho-L-seryl-[protein] + ADP + H(+)</text>
        <dbReference type="Rhea" id="RHEA:17989"/>
        <dbReference type="Rhea" id="RHEA-COMP:9863"/>
        <dbReference type="Rhea" id="RHEA-COMP:11604"/>
        <dbReference type="ChEBI" id="CHEBI:15378"/>
        <dbReference type="ChEBI" id="CHEBI:29999"/>
        <dbReference type="ChEBI" id="CHEBI:30616"/>
        <dbReference type="ChEBI" id="CHEBI:83421"/>
        <dbReference type="ChEBI" id="CHEBI:456216"/>
        <dbReference type="EC" id="2.7.11.1"/>
    </reaction>
</comment>
<dbReference type="CDD" id="cd06627">
    <property type="entry name" value="STKc_Cdc7_like"/>
    <property type="match status" value="1"/>
</dbReference>
<keyword evidence="12" id="KW-1185">Reference proteome</keyword>
<keyword evidence="4 9" id="KW-0547">Nucleotide-binding</keyword>
<feature type="domain" description="Protein kinase" evidence="10">
    <location>
        <begin position="9"/>
        <end position="258"/>
    </location>
</feature>
<proteinExistence type="predicted"/>
<comment type="caution">
    <text evidence="11">The sequence shown here is derived from an EMBL/GenBank/DDBJ whole genome shotgun (WGS) entry which is preliminary data.</text>
</comment>
<evidence type="ECO:0000259" key="10">
    <source>
        <dbReference type="PROSITE" id="PS50011"/>
    </source>
</evidence>
<evidence type="ECO:0000256" key="3">
    <source>
        <dbReference type="ARBA" id="ARBA00022679"/>
    </source>
</evidence>
<gene>
    <name evidence="11" type="primary">CDC15_2</name>
    <name evidence="11" type="ORF">K7432_002294</name>
</gene>
<accession>A0ABR2W841</accession>
<dbReference type="Gene3D" id="1.10.510.10">
    <property type="entry name" value="Transferase(Phosphotransferase) domain 1"/>
    <property type="match status" value="1"/>
</dbReference>
<dbReference type="SUPFAM" id="SSF56112">
    <property type="entry name" value="Protein kinase-like (PK-like)"/>
    <property type="match status" value="1"/>
</dbReference>
<evidence type="ECO:0000256" key="7">
    <source>
        <dbReference type="ARBA" id="ARBA00047899"/>
    </source>
</evidence>
<dbReference type="PROSITE" id="PS50011">
    <property type="entry name" value="PROTEIN_KINASE_DOM"/>
    <property type="match status" value="1"/>
</dbReference>
<evidence type="ECO:0000256" key="5">
    <source>
        <dbReference type="ARBA" id="ARBA00022777"/>
    </source>
</evidence>
<dbReference type="InterPro" id="IPR017441">
    <property type="entry name" value="Protein_kinase_ATP_BS"/>
</dbReference>
<feature type="binding site" evidence="9">
    <location>
        <position position="38"/>
    </location>
    <ligand>
        <name>ATP</name>
        <dbReference type="ChEBI" id="CHEBI:30616"/>
    </ligand>
</feature>
<evidence type="ECO:0000256" key="6">
    <source>
        <dbReference type="ARBA" id="ARBA00022840"/>
    </source>
</evidence>
<keyword evidence="5 11" id="KW-0418">Kinase</keyword>
<dbReference type="SUPFAM" id="SSF48371">
    <property type="entry name" value="ARM repeat"/>
    <property type="match status" value="2"/>
</dbReference>
<evidence type="ECO:0000256" key="8">
    <source>
        <dbReference type="ARBA" id="ARBA00048679"/>
    </source>
</evidence>
<dbReference type="InterPro" id="IPR053235">
    <property type="entry name" value="Ser_Thr_kinase"/>
</dbReference>
<dbReference type="EC" id="2.7.11.1" evidence="1"/>
<dbReference type="Gene3D" id="1.25.10.10">
    <property type="entry name" value="Leucine-rich Repeat Variant"/>
    <property type="match status" value="3"/>
</dbReference>
<keyword evidence="3 11" id="KW-0808">Transferase</keyword>
<keyword evidence="2" id="KW-0723">Serine/threonine-protein kinase</keyword>
<evidence type="ECO:0000256" key="9">
    <source>
        <dbReference type="PROSITE-ProRule" id="PRU10141"/>
    </source>
</evidence>
<dbReference type="Proteomes" id="UP001479436">
    <property type="component" value="Unassembled WGS sequence"/>
</dbReference>
<dbReference type="GO" id="GO:0004674">
    <property type="term" value="F:protein serine/threonine kinase activity"/>
    <property type="evidence" value="ECO:0007669"/>
    <property type="project" value="UniProtKB-EC"/>
</dbReference>
<dbReference type="PROSITE" id="PS00107">
    <property type="entry name" value="PROTEIN_KINASE_ATP"/>
    <property type="match status" value="1"/>
</dbReference>
<dbReference type="PANTHER" id="PTHR24361">
    <property type="entry name" value="MITOGEN-ACTIVATED KINASE KINASE KINASE"/>
    <property type="match status" value="1"/>
</dbReference>
<dbReference type="InterPro" id="IPR016024">
    <property type="entry name" value="ARM-type_fold"/>
</dbReference>
<comment type="catalytic activity">
    <reaction evidence="7">
        <text>L-threonyl-[protein] + ATP = O-phospho-L-threonyl-[protein] + ADP + H(+)</text>
        <dbReference type="Rhea" id="RHEA:46608"/>
        <dbReference type="Rhea" id="RHEA-COMP:11060"/>
        <dbReference type="Rhea" id="RHEA-COMP:11605"/>
        <dbReference type="ChEBI" id="CHEBI:15378"/>
        <dbReference type="ChEBI" id="CHEBI:30013"/>
        <dbReference type="ChEBI" id="CHEBI:30616"/>
        <dbReference type="ChEBI" id="CHEBI:61977"/>
        <dbReference type="ChEBI" id="CHEBI:456216"/>
        <dbReference type="EC" id="2.7.11.1"/>
    </reaction>
</comment>
<evidence type="ECO:0000256" key="4">
    <source>
        <dbReference type="ARBA" id="ARBA00022741"/>
    </source>
</evidence>
<name>A0ABR2W841_9FUNG</name>
<organism evidence="11 12">
    <name type="scientific">Basidiobolus ranarum</name>
    <dbReference type="NCBI Taxonomy" id="34480"/>
    <lineage>
        <taxon>Eukaryota</taxon>
        <taxon>Fungi</taxon>
        <taxon>Fungi incertae sedis</taxon>
        <taxon>Zoopagomycota</taxon>
        <taxon>Entomophthoromycotina</taxon>
        <taxon>Basidiobolomycetes</taxon>
        <taxon>Basidiobolales</taxon>
        <taxon>Basidiobolaceae</taxon>
        <taxon>Basidiobolus</taxon>
    </lineage>
</organism>
<dbReference type="InterPro" id="IPR011009">
    <property type="entry name" value="Kinase-like_dom_sf"/>
</dbReference>
<evidence type="ECO:0000256" key="2">
    <source>
        <dbReference type="ARBA" id="ARBA00022527"/>
    </source>
</evidence>
<protein>
    <recommendedName>
        <fullName evidence="1">non-specific serine/threonine protein kinase</fullName>
        <ecNumber evidence="1">2.7.11.1</ecNumber>
    </recommendedName>
</protein>
<evidence type="ECO:0000256" key="1">
    <source>
        <dbReference type="ARBA" id="ARBA00012513"/>
    </source>
</evidence>